<comment type="caution">
    <text evidence="1">The sequence shown here is derived from an EMBL/GenBank/DDBJ whole genome shotgun (WGS) entry which is preliminary data.</text>
</comment>
<dbReference type="AlphaFoldDB" id="A0A9D4D7K4"/>
<sequence>MHSVMSYLASKLASVYIEEKAEGREYSHDYINKVRQRFTKSLESNIIGNHIRYASFLFCNGEYDEACKYFDFIEHLKYEDIESNLVYQLYVSPSDSLAMQIAKKPHEQTFKQSSSVFWIFGPEAAMCVPAFLRCEMYQGRVGTFTTNNVVLYSMYDFIRVQIQPYLYYLQYITYRVLHQEHKQYEALLKFLIFTEINKSTRFLSSKNDGVCGFFDTSLNMLGHCLELEQKLESAWETYTTSLQMQPGHNAAILHITRLLSQVFQSVRA</sequence>
<reference evidence="1" key="2">
    <citation type="submission" date="2020-11" db="EMBL/GenBank/DDBJ databases">
        <authorList>
            <person name="McCartney M.A."/>
            <person name="Auch B."/>
            <person name="Kono T."/>
            <person name="Mallez S."/>
            <person name="Becker A."/>
            <person name="Gohl D.M."/>
            <person name="Silverstein K.A.T."/>
            <person name="Koren S."/>
            <person name="Bechman K.B."/>
            <person name="Herman A."/>
            <person name="Abrahante J.E."/>
            <person name="Garbe J."/>
        </authorList>
    </citation>
    <scope>NUCLEOTIDE SEQUENCE</scope>
    <source>
        <strain evidence="1">Duluth1</strain>
        <tissue evidence="1">Whole animal</tissue>
    </source>
</reference>
<proteinExistence type="predicted"/>
<reference evidence="1" key="1">
    <citation type="journal article" date="2019" name="bioRxiv">
        <title>The Genome of the Zebra Mussel, Dreissena polymorpha: A Resource for Invasive Species Research.</title>
        <authorList>
            <person name="McCartney M.A."/>
            <person name="Auch B."/>
            <person name="Kono T."/>
            <person name="Mallez S."/>
            <person name="Zhang Y."/>
            <person name="Obille A."/>
            <person name="Becker A."/>
            <person name="Abrahante J.E."/>
            <person name="Garbe J."/>
            <person name="Badalamenti J.P."/>
            <person name="Herman A."/>
            <person name="Mangelson H."/>
            <person name="Liachko I."/>
            <person name="Sullivan S."/>
            <person name="Sone E.D."/>
            <person name="Koren S."/>
            <person name="Silverstein K.A.T."/>
            <person name="Beckman K.B."/>
            <person name="Gohl D.M."/>
        </authorList>
    </citation>
    <scope>NUCLEOTIDE SEQUENCE</scope>
    <source>
        <strain evidence="1">Duluth1</strain>
        <tissue evidence="1">Whole animal</tissue>
    </source>
</reference>
<dbReference type="EMBL" id="JAIWYP010000011">
    <property type="protein sequence ID" value="KAH3740641.1"/>
    <property type="molecule type" value="Genomic_DNA"/>
</dbReference>
<keyword evidence="2" id="KW-1185">Reference proteome</keyword>
<dbReference type="Proteomes" id="UP000828390">
    <property type="component" value="Unassembled WGS sequence"/>
</dbReference>
<evidence type="ECO:0000313" key="2">
    <source>
        <dbReference type="Proteomes" id="UP000828390"/>
    </source>
</evidence>
<name>A0A9D4D7K4_DREPO</name>
<evidence type="ECO:0000313" key="1">
    <source>
        <dbReference type="EMBL" id="KAH3740641.1"/>
    </source>
</evidence>
<organism evidence="1 2">
    <name type="scientific">Dreissena polymorpha</name>
    <name type="common">Zebra mussel</name>
    <name type="synonym">Mytilus polymorpha</name>
    <dbReference type="NCBI Taxonomy" id="45954"/>
    <lineage>
        <taxon>Eukaryota</taxon>
        <taxon>Metazoa</taxon>
        <taxon>Spiralia</taxon>
        <taxon>Lophotrochozoa</taxon>
        <taxon>Mollusca</taxon>
        <taxon>Bivalvia</taxon>
        <taxon>Autobranchia</taxon>
        <taxon>Heteroconchia</taxon>
        <taxon>Euheterodonta</taxon>
        <taxon>Imparidentia</taxon>
        <taxon>Neoheterodontei</taxon>
        <taxon>Myida</taxon>
        <taxon>Dreissenoidea</taxon>
        <taxon>Dreissenidae</taxon>
        <taxon>Dreissena</taxon>
    </lineage>
</organism>
<accession>A0A9D4D7K4</accession>
<dbReference type="SUPFAM" id="SSF48452">
    <property type="entry name" value="TPR-like"/>
    <property type="match status" value="1"/>
</dbReference>
<dbReference type="InterPro" id="IPR011990">
    <property type="entry name" value="TPR-like_helical_dom_sf"/>
</dbReference>
<gene>
    <name evidence="1" type="ORF">DPMN_047350</name>
</gene>
<protein>
    <submittedName>
        <fullName evidence="1">Uncharacterized protein</fullName>
    </submittedName>
</protein>